<dbReference type="PANTHER" id="PTHR46844">
    <property type="entry name" value="SLR5058 PROTEIN"/>
    <property type="match status" value="1"/>
</dbReference>
<dbReference type="Pfam" id="PF13646">
    <property type="entry name" value="HEAT_2"/>
    <property type="match status" value="1"/>
</dbReference>
<dbReference type="Gene3D" id="1.25.10.10">
    <property type="entry name" value="Leucine-rich Repeat Variant"/>
    <property type="match status" value="2"/>
</dbReference>
<name>A0A4U3LYM4_9ACTN</name>
<dbReference type="InterPro" id="IPR027417">
    <property type="entry name" value="P-loop_NTPase"/>
</dbReference>
<feature type="region of interest" description="Disordered" evidence="1">
    <location>
        <begin position="1142"/>
        <end position="1172"/>
    </location>
</feature>
<evidence type="ECO:0000313" key="3">
    <source>
        <dbReference type="Proteomes" id="UP000308705"/>
    </source>
</evidence>
<feature type="compositionally biased region" description="Low complexity" evidence="1">
    <location>
        <begin position="108"/>
        <end position="128"/>
    </location>
</feature>
<organism evidence="2 3">
    <name type="scientific">Herbidospora galbida</name>
    <dbReference type="NCBI Taxonomy" id="2575442"/>
    <lineage>
        <taxon>Bacteria</taxon>
        <taxon>Bacillati</taxon>
        <taxon>Actinomycetota</taxon>
        <taxon>Actinomycetes</taxon>
        <taxon>Streptosporangiales</taxon>
        <taxon>Streptosporangiaceae</taxon>
        <taxon>Herbidospora</taxon>
    </lineage>
</organism>
<evidence type="ECO:0000313" key="2">
    <source>
        <dbReference type="EMBL" id="TKK80709.1"/>
    </source>
</evidence>
<keyword evidence="3" id="KW-1185">Reference proteome</keyword>
<protein>
    <recommendedName>
        <fullName evidence="4">NACHT domain-containing protein</fullName>
    </recommendedName>
</protein>
<gene>
    <name evidence="2" type="ORF">FDA94_35550</name>
</gene>
<proteinExistence type="predicted"/>
<dbReference type="SMART" id="SM00567">
    <property type="entry name" value="EZ_HEAT"/>
    <property type="match status" value="9"/>
</dbReference>
<evidence type="ECO:0000256" key="1">
    <source>
        <dbReference type="SAM" id="MobiDB-lite"/>
    </source>
</evidence>
<feature type="region of interest" description="Disordered" evidence="1">
    <location>
        <begin position="99"/>
        <end position="137"/>
    </location>
</feature>
<dbReference type="EMBL" id="SZQA01000056">
    <property type="protein sequence ID" value="TKK80709.1"/>
    <property type="molecule type" value="Genomic_DNA"/>
</dbReference>
<dbReference type="InterPro" id="IPR016024">
    <property type="entry name" value="ARM-type_fold"/>
</dbReference>
<dbReference type="AlphaFoldDB" id="A0A4U3LYM4"/>
<comment type="caution">
    <text evidence="2">The sequence shown here is derived from an EMBL/GenBank/DDBJ whole genome shotgun (WGS) entry which is preliminary data.</text>
</comment>
<dbReference type="Proteomes" id="UP000308705">
    <property type="component" value="Unassembled WGS sequence"/>
</dbReference>
<dbReference type="Gene3D" id="3.40.50.300">
    <property type="entry name" value="P-loop containing nucleotide triphosphate hydrolases"/>
    <property type="match status" value="1"/>
</dbReference>
<evidence type="ECO:0008006" key="4">
    <source>
        <dbReference type="Google" id="ProtNLM"/>
    </source>
</evidence>
<sequence>MSRPDGVESSLPPPGSEAATDRQIAAAQDGARRWIRDAAARGVAWASPRAMLVGLSASALLPIAVAEPGLVAVVAGLNVAGSLGANVLATLISDSLDAARTRTRRRPSTGTAPAGPGTETGPDGATEPETADRASDTAFAEQVRIELAERFERVLAAQNQQAEALAVTLALILERVDATAVVIGEVVSAGQHELLRELMAGFAGLGGQVAGLGPLMHDLEHAVTQVRQSLARQEARHRSGRAEQQMMLELLLESRRQLAQLVDRLPETEPHAGPSPDRGPVGGPWQAVNDPPRLRAYLDVAIRAAAEHPFPGVVPGSGRPPLAEVYIRQRARASGEFGSRLPAEEIFDQDGDCLLVGGPGAGKSSLLRTGLADLAARDGATAMPVLVSAADLAGTDPLPRALARSVEAALGPAGLTVEIEAGLFRQPPMLGVRWLVLVDGLDEIADPAGRRAVLAKIAGVRAAVPEPPYRFLVATRPLPEEELADFSEGLRYDLLPFDPGQLSAFARSWFGVLGVPDPGDAAVRFAERVQRAPLRELSRVPLMATMLCQLYAHNPDRPAPSGLYGIYEEFVALLRDRQYTPGAGGVMEQLRTAMDRYGPAAVDAGMALHLELFELLPWLAWTRRSGGARPAAAALLERANSARPTHVPPARWSALAEGLLRRTGVLVEAGGDVDFLHQTLGDYLTARHLREDAELAAQAVRDLPRAPFLDSMTAFVCAALHGREDVERALLLLASGARWPMARSRLLGGPEIIAELAAQGIPLSAKVRKKAGNRLAAAAADRKSTPFNRRWAAEQLAALGDIRAAELLAGQPSHRTNHGTERVNLARRLAEQGDPRGMDLLAALVADTSLAETQDRILAARHLVELGDPRAGDVLAALTADQNLSDADPYESGPDNTPEGTFRLQAATTLIKFDRLRGIDTLMSLAESTDPDDTVRVAAARAVVTAGDPRGAQVLVAMADGTAPYSGWGTNEGLRLAAATALMELGDERAAGLLGALALGPSHDPSMRVPAAALLTRLGDVRGTAVTAALAVDERVPAYLRIRAANDLVSIADPRGETALTAMAADERLSWDDRIPAAQALADSGEAAGRDLLAGFATDPATDALHRRRAARVLMTHGDDRGQEALQAMAADPLLANEQRVAAARDIRAATRETTRGHPRRGRYRPRPPDRR</sequence>
<reference evidence="2 3" key="1">
    <citation type="submission" date="2019-04" db="EMBL/GenBank/DDBJ databases">
        <title>Herbidospora sp. NEAU-GS14.nov., a novel actinomycete isolated from soil.</title>
        <authorList>
            <person name="Han L."/>
        </authorList>
    </citation>
    <scope>NUCLEOTIDE SEQUENCE [LARGE SCALE GENOMIC DNA]</scope>
    <source>
        <strain evidence="2 3">NEAU-GS14</strain>
    </source>
</reference>
<feature type="compositionally biased region" description="Basic residues" evidence="1">
    <location>
        <begin position="1157"/>
        <end position="1166"/>
    </location>
</feature>
<dbReference type="PANTHER" id="PTHR46844:SF1">
    <property type="entry name" value="SLR5058 PROTEIN"/>
    <property type="match status" value="1"/>
</dbReference>
<feature type="compositionally biased region" description="Basic and acidic residues" evidence="1">
    <location>
        <begin position="1143"/>
        <end position="1156"/>
    </location>
</feature>
<dbReference type="SUPFAM" id="SSF52540">
    <property type="entry name" value="P-loop containing nucleoside triphosphate hydrolases"/>
    <property type="match status" value="1"/>
</dbReference>
<dbReference type="InterPro" id="IPR004155">
    <property type="entry name" value="PBS_lyase_HEAT"/>
</dbReference>
<dbReference type="InterPro" id="IPR011989">
    <property type="entry name" value="ARM-like"/>
</dbReference>
<dbReference type="SUPFAM" id="SSF48371">
    <property type="entry name" value="ARM repeat"/>
    <property type="match status" value="1"/>
</dbReference>
<dbReference type="OrthoDB" id="135105at2"/>
<dbReference type="RefSeq" id="WP_137251426.1">
    <property type="nucleotide sequence ID" value="NZ_SZQA01000056.1"/>
</dbReference>
<accession>A0A4U3LYM4</accession>